<gene>
    <name evidence="2" type="ORF">IF1G_00796</name>
</gene>
<reference evidence="2 3" key="1">
    <citation type="journal article" date="2019" name="Appl. Microbiol. Biotechnol.">
        <title>Genome sequence of Isaria javanica and comparative genome analysis insights into family S53 peptidase evolution in fungal entomopathogens.</title>
        <authorList>
            <person name="Lin R."/>
            <person name="Zhang X."/>
            <person name="Xin B."/>
            <person name="Zou M."/>
            <person name="Gao Y."/>
            <person name="Qin F."/>
            <person name="Hu Q."/>
            <person name="Xie B."/>
            <person name="Cheng X."/>
        </authorList>
    </citation>
    <scope>NUCLEOTIDE SEQUENCE [LARGE SCALE GENOMIC DNA]</scope>
    <source>
        <strain evidence="2 3">IJ1G</strain>
    </source>
</reference>
<feature type="compositionally biased region" description="Basic and acidic residues" evidence="1">
    <location>
        <begin position="100"/>
        <end position="111"/>
    </location>
</feature>
<proteinExistence type="predicted"/>
<evidence type="ECO:0000313" key="2">
    <source>
        <dbReference type="EMBL" id="TQW00865.1"/>
    </source>
</evidence>
<dbReference type="Proteomes" id="UP000315783">
    <property type="component" value="Unassembled WGS sequence"/>
</dbReference>
<keyword evidence="3" id="KW-1185">Reference proteome</keyword>
<dbReference type="EMBL" id="SPUK01000001">
    <property type="protein sequence ID" value="TQW00865.1"/>
    <property type="molecule type" value="Genomic_DNA"/>
</dbReference>
<accession>A0A545VGL2</accession>
<evidence type="ECO:0000256" key="1">
    <source>
        <dbReference type="SAM" id="MobiDB-lite"/>
    </source>
</evidence>
<sequence>MRPEQRRSAGRFGNKTAQGEAGALGIAYFVQKLPRTPTESQTGRDYLETRWPERDWGSRMTANGAWHARREGGDEAHTSCSWACVSEGRGGVISESETGITKDDDGYKRRS</sequence>
<comment type="caution">
    <text evidence="2">The sequence shown here is derived from an EMBL/GenBank/DDBJ whole genome shotgun (WGS) entry which is preliminary data.</text>
</comment>
<evidence type="ECO:0000313" key="3">
    <source>
        <dbReference type="Proteomes" id="UP000315783"/>
    </source>
</evidence>
<dbReference type="AlphaFoldDB" id="A0A545VGL2"/>
<feature type="region of interest" description="Disordered" evidence="1">
    <location>
        <begin position="91"/>
        <end position="111"/>
    </location>
</feature>
<protein>
    <submittedName>
        <fullName evidence="2">Uncharacterized protein</fullName>
    </submittedName>
</protein>
<organism evidence="2 3">
    <name type="scientific">Cordyceps javanica</name>
    <dbReference type="NCBI Taxonomy" id="43265"/>
    <lineage>
        <taxon>Eukaryota</taxon>
        <taxon>Fungi</taxon>
        <taxon>Dikarya</taxon>
        <taxon>Ascomycota</taxon>
        <taxon>Pezizomycotina</taxon>
        <taxon>Sordariomycetes</taxon>
        <taxon>Hypocreomycetidae</taxon>
        <taxon>Hypocreales</taxon>
        <taxon>Cordycipitaceae</taxon>
        <taxon>Cordyceps</taxon>
    </lineage>
</organism>
<name>A0A545VGL2_9HYPO</name>